<dbReference type="AlphaFoldDB" id="A0A8T1FVC2"/>
<dbReference type="EMBL" id="RCML01000258">
    <property type="protein sequence ID" value="KAG2983418.1"/>
    <property type="molecule type" value="Genomic_DNA"/>
</dbReference>
<dbReference type="EMBL" id="RCMV01000124">
    <property type="protein sequence ID" value="KAG3224079.1"/>
    <property type="molecule type" value="Genomic_DNA"/>
</dbReference>
<proteinExistence type="predicted"/>
<comment type="caution">
    <text evidence="1">The sequence shown here is derived from an EMBL/GenBank/DDBJ whole genome shotgun (WGS) entry which is preliminary data.</text>
</comment>
<evidence type="ECO:0000313" key="1">
    <source>
        <dbReference type="EMBL" id="KAG2983418.1"/>
    </source>
</evidence>
<name>A0A8T1FVC2_9STRA</name>
<dbReference type="VEuPathDB" id="FungiDB:PC110_g11833"/>
<dbReference type="Proteomes" id="UP000697107">
    <property type="component" value="Unassembled WGS sequence"/>
</dbReference>
<sequence>MRCDVDPSKLARVFDPPHKLKLSLPVYVAIRDKTKVFVPYKPLRFGGSLPPTFFILGTPVKVSHQAKPSRQFDAVRQTLDLLEATGILLDSRTFSCSSIVSNPGSLVATPEQIEMFWSSVEEEAEVRKATAVAYERLVKKPQRATKREAIMRFFRFRKSTQRREAEQLTSVE</sequence>
<accession>A0A8T1FVC2</accession>
<dbReference type="Proteomes" id="UP000760860">
    <property type="component" value="Unassembled WGS sequence"/>
</dbReference>
<organism evidence="1 3">
    <name type="scientific">Phytophthora cactorum</name>
    <dbReference type="NCBI Taxonomy" id="29920"/>
    <lineage>
        <taxon>Eukaryota</taxon>
        <taxon>Sar</taxon>
        <taxon>Stramenopiles</taxon>
        <taxon>Oomycota</taxon>
        <taxon>Peronosporomycetes</taxon>
        <taxon>Peronosporales</taxon>
        <taxon>Peronosporaceae</taxon>
        <taxon>Phytophthora</taxon>
    </lineage>
</organism>
<evidence type="ECO:0000313" key="3">
    <source>
        <dbReference type="Proteomes" id="UP000697107"/>
    </source>
</evidence>
<protein>
    <submittedName>
        <fullName evidence="1">Uncharacterized protein</fullName>
    </submittedName>
</protein>
<gene>
    <name evidence="1" type="ORF">PC118_g9429</name>
    <name evidence="2" type="ORF">PC129_g5263</name>
</gene>
<evidence type="ECO:0000313" key="2">
    <source>
        <dbReference type="EMBL" id="KAG3224079.1"/>
    </source>
</evidence>
<reference evidence="1" key="1">
    <citation type="submission" date="2018-10" db="EMBL/GenBank/DDBJ databases">
        <title>Effector identification in a new, highly contiguous assembly of the strawberry crown rot pathogen Phytophthora cactorum.</title>
        <authorList>
            <person name="Armitage A.D."/>
            <person name="Nellist C.F."/>
            <person name="Bates H."/>
            <person name="Vickerstaff R.J."/>
            <person name="Harrison R.J."/>
        </authorList>
    </citation>
    <scope>NUCLEOTIDE SEQUENCE</scope>
    <source>
        <strain evidence="1">P415</strain>
        <strain evidence="2">P421</strain>
    </source>
</reference>